<evidence type="ECO:0000256" key="1">
    <source>
        <dbReference type="SAM" id="Phobius"/>
    </source>
</evidence>
<keyword evidence="1" id="KW-1133">Transmembrane helix</keyword>
<keyword evidence="1" id="KW-0812">Transmembrane</keyword>
<feature type="transmembrane region" description="Helical" evidence="1">
    <location>
        <begin position="51"/>
        <end position="75"/>
    </location>
</feature>
<dbReference type="AlphaFoldDB" id="A0A318ZN24"/>
<organism evidence="2 3">
    <name type="scientific">Aspergillus saccharolyticus JOP 1030-1</name>
    <dbReference type="NCBI Taxonomy" id="1450539"/>
    <lineage>
        <taxon>Eukaryota</taxon>
        <taxon>Fungi</taxon>
        <taxon>Dikarya</taxon>
        <taxon>Ascomycota</taxon>
        <taxon>Pezizomycotina</taxon>
        <taxon>Eurotiomycetes</taxon>
        <taxon>Eurotiomycetidae</taxon>
        <taxon>Eurotiales</taxon>
        <taxon>Aspergillaceae</taxon>
        <taxon>Aspergillus</taxon>
        <taxon>Aspergillus subgen. Circumdati</taxon>
    </lineage>
</organism>
<dbReference type="RefSeq" id="XP_025427550.1">
    <property type="nucleotide sequence ID" value="XM_025570727.1"/>
</dbReference>
<dbReference type="EMBL" id="KZ821262">
    <property type="protein sequence ID" value="PYH41568.1"/>
    <property type="molecule type" value="Genomic_DNA"/>
</dbReference>
<sequence>MKSNDAMRQLHNVPILVDFLRISGPHSNFSFPVSLFVTPSAFPPCLFSFPLLLLFLFILLTFIFVFIQITFGGALNI</sequence>
<protein>
    <submittedName>
        <fullName evidence="2">Uncharacterized protein</fullName>
    </submittedName>
</protein>
<keyword evidence="1" id="KW-0472">Membrane</keyword>
<evidence type="ECO:0000313" key="3">
    <source>
        <dbReference type="Proteomes" id="UP000248349"/>
    </source>
</evidence>
<reference evidence="2 3" key="1">
    <citation type="submission" date="2016-12" db="EMBL/GenBank/DDBJ databases">
        <title>The genomes of Aspergillus section Nigri reveals drivers in fungal speciation.</title>
        <authorList>
            <consortium name="DOE Joint Genome Institute"/>
            <person name="Vesth T.C."/>
            <person name="Nybo J."/>
            <person name="Theobald S."/>
            <person name="Brandl J."/>
            <person name="Frisvad J.C."/>
            <person name="Nielsen K.F."/>
            <person name="Lyhne E.K."/>
            <person name="Kogle M.E."/>
            <person name="Kuo A."/>
            <person name="Riley R."/>
            <person name="Clum A."/>
            <person name="Nolan M."/>
            <person name="Lipzen A."/>
            <person name="Salamov A."/>
            <person name="Henrissat B."/>
            <person name="Wiebenga A."/>
            <person name="De Vries R.P."/>
            <person name="Grigoriev I.V."/>
            <person name="Mortensen U.H."/>
            <person name="Andersen M.R."/>
            <person name="Baker S.E."/>
        </authorList>
    </citation>
    <scope>NUCLEOTIDE SEQUENCE [LARGE SCALE GENOMIC DNA]</scope>
    <source>
        <strain evidence="2 3">JOP 1030-1</strain>
    </source>
</reference>
<name>A0A318ZN24_9EURO</name>
<dbReference type="Proteomes" id="UP000248349">
    <property type="component" value="Unassembled WGS sequence"/>
</dbReference>
<gene>
    <name evidence="2" type="ORF">BP01DRAFT_164177</name>
</gene>
<keyword evidence="3" id="KW-1185">Reference proteome</keyword>
<evidence type="ECO:0000313" key="2">
    <source>
        <dbReference type="EMBL" id="PYH41568.1"/>
    </source>
</evidence>
<accession>A0A318ZN24</accession>
<proteinExistence type="predicted"/>
<dbReference type="GeneID" id="37071955"/>